<protein>
    <submittedName>
        <fullName evidence="3">Hsp70 family protein</fullName>
    </submittedName>
</protein>
<comment type="caution">
    <text evidence="3">The sequence shown here is derived from an EMBL/GenBank/DDBJ whole genome shotgun (WGS) entry which is preliminary data.</text>
</comment>
<proteinExistence type="predicted"/>
<dbReference type="Pfam" id="PF00012">
    <property type="entry name" value="HSP70"/>
    <property type="match status" value="1"/>
</dbReference>
<keyword evidence="1" id="KW-0547">Nucleotide-binding</keyword>
<keyword evidence="2" id="KW-0067">ATP-binding</keyword>
<dbReference type="RefSeq" id="WP_262567733.1">
    <property type="nucleotide sequence ID" value="NZ_JAPFCC010000001.1"/>
</dbReference>
<evidence type="ECO:0000256" key="1">
    <source>
        <dbReference type="ARBA" id="ARBA00022741"/>
    </source>
</evidence>
<evidence type="ECO:0000313" key="4">
    <source>
        <dbReference type="Proteomes" id="UP001209854"/>
    </source>
</evidence>
<dbReference type="Proteomes" id="UP001209854">
    <property type="component" value="Unassembled WGS sequence"/>
</dbReference>
<dbReference type="EMBL" id="JAPFCC010000001">
    <property type="protein sequence ID" value="MCW7552824.1"/>
    <property type="molecule type" value="Genomic_DNA"/>
</dbReference>
<evidence type="ECO:0000313" key="3">
    <source>
        <dbReference type="EMBL" id="MCW7552824.1"/>
    </source>
</evidence>
<dbReference type="SUPFAM" id="SSF100920">
    <property type="entry name" value="Heat shock protein 70kD (HSP70), peptide-binding domain"/>
    <property type="match status" value="1"/>
</dbReference>
<accession>A0ABT3MV14</accession>
<dbReference type="Gene3D" id="2.60.34.10">
    <property type="entry name" value="Substrate Binding Domain Of DNAk, Chain A, domain 1"/>
    <property type="match status" value="1"/>
</dbReference>
<keyword evidence="4" id="KW-1185">Reference proteome</keyword>
<reference evidence="3 4" key="1">
    <citation type="submission" date="2022-10" db="EMBL/GenBank/DDBJ databases">
        <title>High-quality genome sequences of two octocoral-associated bacteria, Endozoicomonas euniceicola EF212 and Endozoicomonas gorgoniicola PS125.</title>
        <authorList>
            <person name="Chiou Y.-J."/>
            <person name="Chen Y.-H."/>
        </authorList>
    </citation>
    <scope>NUCLEOTIDE SEQUENCE [LARGE SCALE GENOMIC DNA]</scope>
    <source>
        <strain evidence="3 4">PS125</strain>
    </source>
</reference>
<organism evidence="3 4">
    <name type="scientific">Endozoicomonas gorgoniicola</name>
    <dbReference type="NCBI Taxonomy" id="1234144"/>
    <lineage>
        <taxon>Bacteria</taxon>
        <taxon>Pseudomonadati</taxon>
        <taxon>Pseudomonadota</taxon>
        <taxon>Gammaproteobacteria</taxon>
        <taxon>Oceanospirillales</taxon>
        <taxon>Endozoicomonadaceae</taxon>
        <taxon>Endozoicomonas</taxon>
    </lineage>
</organism>
<dbReference type="InterPro" id="IPR013126">
    <property type="entry name" value="Hsp_70_fam"/>
</dbReference>
<dbReference type="InterPro" id="IPR029047">
    <property type="entry name" value="HSP70_peptide-bd_sf"/>
</dbReference>
<evidence type="ECO:0000256" key="2">
    <source>
        <dbReference type="ARBA" id="ARBA00022840"/>
    </source>
</evidence>
<gene>
    <name evidence="3" type="ORF">NX722_09250</name>
</gene>
<sequence>MIPIYITSSIGITTEFDLFHPIFNIGTELPCRSSKLFISFANEDDKYLSVKIHQGNNCNSSYNSLLKNINIKKNVSCHKGQPQLSLELEVARNSVMTIIAKDLMNKKITTSYIEINSSSTIQLAAPQLENIEHIVIAKKMSHAKRLVRINKKIIYSIKTKDKLVKDIIDRMTCVTQQIEHILNQKIDIEDLEYLLEKLSDLSWRLNILAFTNHIK</sequence>
<name>A0ABT3MV14_9GAMM</name>